<evidence type="ECO:0000256" key="5">
    <source>
        <dbReference type="ARBA" id="ARBA00023004"/>
    </source>
</evidence>
<evidence type="ECO:0000256" key="2">
    <source>
        <dbReference type="ARBA" id="ARBA00022617"/>
    </source>
</evidence>
<dbReference type="GO" id="GO:0004601">
    <property type="term" value="F:peroxidase activity"/>
    <property type="evidence" value="ECO:0007669"/>
    <property type="project" value="UniProtKB-KW"/>
</dbReference>
<sequence length="285" mass="31609">MIPPLRAAIHSTLEKDPGLAGPLIRLAFHDATTWEQTKGKEGIAVTTGGPNGSVRYELDWNENRALSGPLAIVEEILEQTSPSITLADVIAVAGATAIEHAGGPRIALRLGRRDVNSADPHTLREPMEMETERSKITSTMPSPAMDSDGLRLYFGKRLHLREEEFVALSGVHGLGRHVTLLGMPKSCLKNLTRTCLEEAPQSLPFVSSSVDRFSNGYFQYLLRWYDRDIQLGDVAFIPTDVALAVDPGLRRYVKAFARDEPRFFRTFARAYQKLVEVTATSSKRY</sequence>
<dbReference type="GO" id="GO:0020037">
    <property type="term" value="F:heme binding"/>
    <property type="evidence" value="ECO:0007669"/>
    <property type="project" value="InterPro"/>
</dbReference>
<evidence type="ECO:0000256" key="4">
    <source>
        <dbReference type="ARBA" id="ARBA00023002"/>
    </source>
</evidence>
<dbReference type="GO" id="GO:0046872">
    <property type="term" value="F:metal ion binding"/>
    <property type="evidence" value="ECO:0007669"/>
    <property type="project" value="UniProtKB-KW"/>
</dbReference>
<dbReference type="AlphaFoldDB" id="A0A9N8D8U9"/>
<dbReference type="PROSITE" id="PS00436">
    <property type="entry name" value="PEROXIDASE_2"/>
    <property type="match status" value="1"/>
</dbReference>
<dbReference type="PROSITE" id="PS50873">
    <property type="entry name" value="PEROXIDASE_4"/>
    <property type="match status" value="1"/>
</dbReference>
<keyword evidence="3" id="KW-0479">Metal-binding</keyword>
<dbReference type="InterPro" id="IPR044831">
    <property type="entry name" value="Ccp1-like"/>
</dbReference>
<dbReference type="EMBL" id="CAICTM010000001">
    <property type="protein sequence ID" value="CAB9496040.1"/>
    <property type="molecule type" value="Genomic_DNA"/>
</dbReference>
<dbReference type="InterPro" id="IPR002016">
    <property type="entry name" value="Haem_peroxidase"/>
</dbReference>
<gene>
    <name evidence="8" type="ORF">SEMRO_1_G000190.1</name>
</gene>
<reference evidence="8" key="1">
    <citation type="submission" date="2020-06" db="EMBL/GenBank/DDBJ databases">
        <authorList>
            <consortium name="Plant Systems Biology data submission"/>
        </authorList>
    </citation>
    <scope>NUCLEOTIDE SEQUENCE</scope>
    <source>
        <strain evidence="8">D6</strain>
    </source>
</reference>
<dbReference type="InterPro" id="IPR010255">
    <property type="entry name" value="Haem_peroxidase_sf"/>
</dbReference>
<dbReference type="InterPro" id="IPR019794">
    <property type="entry name" value="Peroxidases_AS"/>
</dbReference>
<dbReference type="PRINTS" id="PR00458">
    <property type="entry name" value="PEROXIDASE"/>
</dbReference>
<keyword evidence="9" id="KW-1185">Reference proteome</keyword>
<evidence type="ECO:0000313" key="9">
    <source>
        <dbReference type="Proteomes" id="UP001153069"/>
    </source>
</evidence>
<dbReference type="GO" id="GO:0000302">
    <property type="term" value="P:response to reactive oxygen species"/>
    <property type="evidence" value="ECO:0007669"/>
    <property type="project" value="TreeGrafter"/>
</dbReference>
<name>A0A9N8D8U9_9STRA</name>
<evidence type="ECO:0000256" key="3">
    <source>
        <dbReference type="ARBA" id="ARBA00022723"/>
    </source>
</evidence>
<dbReference type="PANTHER" id="PTHR31356:SF36">
    <property type="entry name" value="L-ASCORBATE PEROXIDASE 3"/>
    <property type="match status" value="1"/>
</dbReference>
<proteinExistence type="inferred from homology"/>
<protein>
    <submittedName>
        <fullName evidence="8">L-ascorbate peroxidase</fullName>
    </submittedName>
</protein>
<evidence type="ECO:0000256" key="1">
    <source>
        <dbReference type="ARBA" id="ARBA00022559"/>
    </source>
</evidence>
<dbReference type="Proteomes" id="UP001153069">
    <property type="component" value="Unassembled WGS sequence"/>
</dbReference>
<dbReference type="GO" id="GO:0042744">
    <property type="term" value="P:hydrogen peroxide catabolic process"/>
    <property type="evidence" value="ECO:0007669"/>
    <property type="project" value="TreeGrafter"/>
</dbReference>
<dbReference type="SUPFAM" id="SSF48113">
    <property type="entry name" value="Heme-dependent peroxidases"/>
    <property type="match status" value="1"/>
</dbReference>
<dbReference type="PANTHER" id="PTHR31356">
    <property type="entry name" value="THYLAKOID LUMENAL 29 KDA PROTEIN, CHLOROPLASTIC-RELATED"/>
    <property type="match status" value="1"/>
</dbReference>
<dbReference type="GO" id="GO:0034599">
    <property type="term" value="P:cellular response to oxidative stress"/>
    <property type="evidence" value="ECO:0007669"/>
    <property type="project" value="InterPro"/>
</dbReference>
<keyword evidence="5" id="KW-0408">Iron</keyword>
<accession>A0A9N8D8U9</accession>
<evidence type="ECO:0000256" key="6">
    <source>
        <dbReference type="RuleBase" id="RU004241"/>
    </source>
</evidence>
<dbReference type="OrthoDB" id="2859658at2759"/>
<dbReference type="Gene3D" id="1.10.520.10">
    <property type="match status" value="1"/>
</dbReference>
<keyword evidence="4" id="KW-0560">Oxidoreductase</keyword>
<comment type="similarity">
    <text evidence="6">Belongs to the peroxidase family.</text>
</comment>
<keyword evidence="1 8" id="KW-0575">Peroxidase</keyword>
<keyword evidence="2" id="KW-0349">Heme</keyword>
<feature type="domain" description="Plant heme peroxidase family profile" evidence="7">
    <location>
        <begin position="5"/>
        <end position="285"/>
    </location>
</feature>
<organism evidence="8 9">
    <name type="scientific">Seminavis robusta</name>
    <dbReference type="NCBI Taxonomy" id="568900"/>
    <lineage>
        <taxon>Eukaryota</taxon>
        <taxon>Sar</taxon>
        <taxon>Stramenopiles</taxon>
        <taxon>Ochrophyta</taxon>
        <taxon>Bacillariophyta</taxon>
        <taxon>Bacillariophyceae</taxon>
        <taxon>Bacillariophycidae</taxon>
        <taxon>Naviculales</taxon>
        <taxon>Naviculaceae</taxon>
        <taxon>Seminavis</taxon>
    </lineage>
</organism>
<evidence type="ECO:0000259" key="7">
    <source>
        <dbReference type="PROSITE" id="PS50873"/>
    </source>
</evidence>
<dbReference type="Pfam" id="PF00141">
    <property type="entry name" value="peroxidase"/>
    <property type="match status" value="1"/>
</dbReference>
<comment type="caution">
    <text evidence="8">The sequence shown here is derived from an EMBL/GenBank/DDBJ whole genome shotgun (WGS) entry which is preliminary data.</text>
</comment>
<dbReference type="Gene3D" id="1.10.420.10">
    <property type="entry name" value="Peroxidase, domain 2"/>
    <property type="match status" value="1"/>
</dbReference>
<evidence type="ECO:0000313" key="8">
    <source>
        <dbReference type="EMBL" id="CAB9496040.1"/>
    </source>
</evidence>